<dbReference type="RefSeq" id="WP_121098825.1">
    <property type="nucleotide sequence ID" value="NZ_RBII01000001.1"/>
</dbReference>
<dbReference type="PANTHER" id="PTHR31302">
    <property type="entry name" value="TRANSMEMBRANE PROTEIN WITH METALLOPHOSPHOESTERASE DOMAIN-RELATED"/>
    <property type="match status" value="1"/>
</dbReference>
<dbReference type="GO" id="GO:0008758">
    <property type="term" value="F:UDP-2,3-diacylglucosamine hydrolase activity"/>
    <property type="evidence" value="ECO:0007669"/>
    <property type="project" value="TreeGrafter"/>
</dbReference>
<name>A0A420WJ10_9PROT</name>
<evidence type="ECO:0000313" key="5">
    <source>
        <dbReference type="EMBL" id="RKQ71014.1"/>
    </source>
</evidence>
<proteinExistence type="predicted"/>
<comment type="caution">
    <text evidence="5">The sequence shown here is derived from an EMBL/GenBank/DDBJ whole genome shotgun (WGS) entry which is preliminary data.</text>
</comment>
<evidence type="ECO:0000259" key="4">
    <source>
        <dbReference type="Pfam" id="PF00149"/>
    </source>
</evidence>
<sequence length="275" mass="30220">MKARFFYVICSLVLLATACLIYGFYIEPRRLVLRTVDIESASYKGTPLKIAFVSDIHIGGAPIFSEKVNHIVESVNAQSPDIIMLGGDYINGHTERRHHTSAFNSEIEKGLLELENLTSKYGVYSVIGNHDRWYDAEWTAQYLNQLNINVLENQAYNLGALCIVGLSDFDTAQPSPEAFNGCMENAVPLVLTHSPDAFRYLRSDTALALAGHTHGGQINLPLIGRRVTATEAGKPLAYGVKLVNETPVFITAGIGTSILSARFRAPPEIVIINLQ</sequence>
<evidence type="ECO:0000256" key="2">
    <source>
        <dbReference type="ARBA" id="ARBA00022801"/>
    </source>
</evidence>
<dbReference type="GO" id="GO:0009245">
    <property type="term" value="P:lipid A biosynthetic process"/>
    <property type="evidence" value="ECO:0007669"/>
    <property type="project" value="TreeGrafter"/>
</dbReference>
<dbReference type="OrthoDB" id="9780884at2"/>
<evidence type="ECO:0000256" key="3">
    <source>
        <dbReference type="SAM" id="Phobius"/>
    </source>
</evidence>
<keyword evidence="3" id="KW-0472">Membrane</keyword>
<dbReference type="AlphaFoldDB" id="A0A420WJ10"/>
<keyword evidence="3" id="KW-0812">Transmembrane</keyword>
<dbReference type="Proteomes" id="UP000282211">
    <property type="component" value="Unassembled WGS sequence"/>
</dbReference>
<dbReference type="GO" id="GO:0046872">
    <property type="term" value="F:metal ion binding"/>
    <property type="evidence" value="ECO:0007669"/>
    <property type="project" value="UniProtKB-KW"/>
</dbReference>
<reference evidence="5 6" key="1">
    <citation type="submission" date="2018-10" db="EMBL/GenBank/DDBJ databases">
        <title>Genomic Encyclopedia of Type Strains, Phase IV (KMG-IV): sequencing the most valuable type-strain genomes for metagenomic binning, comparative biology and taxonomic classification.</title>
        <authorList>
            <person name="Goeker M."/>
        </authorList>
    </citation>
    <scope>NUCLEOTIDE SEQUENCE [LARGE SCALE GENOMIC DNA]</scope>
    <source>
        <strain evidence="5 6">DSM 22008</strain>
    </source>
</reference>
<gene>
    <name evidence="5" type="ORF">DES40_0322</name>
</gene>
<accession>A0A420WJ10</accession>
<feature type="transmembrane region" description="Helical" evidence="3">
    <location>
        <begin position="6"/>
        <end position="25"/>
    </location>
</feature>
<dbReference type="InterPro" id="IPR029052">
    <property type="entry name" value="Metallo-depent_PP-like"/>
</dbReference>
<dbReference type="GO" id="GO:0016020">
    <property type="term" value="C:membrane"/>
    <property type="evidence" value="ECO:0007669"/>
    <property type="project" value="GOC"/>
</dbReference>
<evidence type="ECO:0000256" key="1">
    <source>
        <dbReference type="ARBA" id="ARBA00022723"/>
    </source>
</evidence>
<dbReference type="InterPro" id="IPR051158">
    <property type="entry name" value="Metallophosphoesterase_sf"/>
</dbReference>
<dbReference type="CDD" id="cd07385">
    <property type="entry name" value="MPP_YkuE_C"/>
    <property type="match status" value="1"/>
</dbReference>
<evidence type="ECO:0000313" key="6">
    <source>
        <dbReference type="Proteomes" id="UP000282211"/>
    </source>
</evidence>
<dbReference type="PANTHER" id="PTHR31302:SF31">
    <property type="entry name" value="PHOSPHODIESTERASE YAEI"/>
    <property type="match status" value="1"/>
</dbReference>
<feature type="domain" description="Calcineurin-like phosphoesterase" evidence="4">
    <location>
        <begin position="48"/>
        <end position="214"/>
    </location>
</feature>
<keyword evidence="3" id="KW-1133">Transmembrane helix</keyword>
<dbReference type="SUPFAM" id="SSF56300">
    <property type="entry name" value="Metallo-dependent phosphatases"/>
    <property type="match status" value="1"/>
</dbReference>
<protein>
    <recommendedName>
        <fullName evidence="4">Calcineurin-like phosphoesterase domain-containing protein</fullName>
    </recommendedName>
</protein>
<dbReference type="EMBL" id="RBII01000001">
    <property type="protein sequence ID" value="RKQ71014.1"/>
    <property type="molecule type" value="Genomic_DNA"/>
</dbReference>
<organism evidence="5 6">
    <name type="scientific">Litorimonas taeanensis</name>
    <dbReference type="NCBI Taxonomy" id="568099"/>
    <lineage>
        <taxon>Bacteria</taxon>
        <taxon>Pseudomonadati</taxon>
        <taxon>Pseudomonadota</taxon>
        <taxon>Alphaproteobacteria</taxon>
        <taxon>Maricaulales</taxon>
        <taxon>Robiginitomaculaceae</taxon>
    </lineage>
</organism>
<dbReference type="PROSITE" id="PS51257">
    <property type="entry name" value="PROKAR_LIPOPROTEIN"/>
    <property type="match status" value="1"/>
</dbReference>
<dbReference type="InParanoid" id="A0A420WJ10"/>
<keyword evidence="2" id="KW-0378">Hydrolase</keyword>
<keyword evidence="1" id="KW-0479">Metal-binding</keyword>
<dbReference type="Gene3D" id="3.60.21.10">
    <property type="match status" value="1"/>
</dbReference>
<dbReference type="FunCoup" id="A0A420WJ10">
    <property type="interactions" value="102"/>
</dbReference>
<keyword evidence="6" id="KW-1185">Reference proteome</keyword>
<dbReference type="Pfam" id="PF00149">
    <property type="entry name" value="Metallophos"/>
    <property type="match status" value="1"/>
</dbReference>
<dbReference type="InterPro" id="IPR004843">
    <property type="entry name" value="Calcineurin-like_PHP"/>
</dbReference>